<dbReference type="Pfam" id="PF26130">
    <property type="entry name" value="PB1-like"/>
    <property type="match status" value="1"/>
</dbReference>
<dbReference type="EMBL" id="BKCP01000114">
    <property type="protein sequence ID" value="GER25496.1"/>
    <property type="molecule type" value="Genomic_DNA"/>
</dbReference>
<comment type="caution">
    <text evidence="3">The sequence shown here is derived from an EMBL/GenBank/DDBJ whole genome shotgun (WGS) entry which is preliminary data.</text>
</comment>
<keyword evidence="4" id="KW-1185">Reference proteome</keyword>
<dbReference type="Proteomes" id="UP000325081">
    <property type="component" value="Unassembled WGS sequence"/>
</dbReference>
<evidence type="ECO:0000259" key="2">
    <source>
        <dbReference type="Pfam" id="PF26130"/>
    </source>
</evidence>
<evidence type="ECO:0000256" key="1">
    <source>
        <dbReference type="SAM" id="MobiDB-lite"/>
    </source>
</evidence>
<name>A0A5A7NYB3_STRAF</name>
<organism evidence="3 4">
    <name type="scientific">Striga asiatica</name>
    <name type="common">Asiatic witchweed</name>
    <name type="synonym">Buchnera asiatica</name>
    <dbReference type="NCBI Taxonomy" id="4170"/>
    <lineage>
        <taxon>Eukaryota</taxon>
        <taxon>Viridiplantae</taxon>
        <taxon>Streptophyta</taxon>
        <taxon>Embryophyta</taxon>
        <taxon>Tracheophyta</taxon>
        <taxon>Spermatophyta</taxon>
        <taxon>Magnoliopsida</taxon>
        <taxon>eudicotyledons</taxon>
        <taxon>Gunneridae</taxon>
        <taxon>Pentapetalae</taxon>
        <taxon>asterids</taxon>
        <taxon>lamiids</taxon>
        <taxon>Lamiales</taxon>
        <taxon>Orobanchaceae</taxon>
        <taxon>Buchnereae</taxon>
        <taxon>Striga</taxon>
    </lineage>
</organism>
<sequence>MLWVPQAGILLQHRTTGRNDLGNYFALFLHHGGRFVTIENTKEYFGGDDSFRYGFDIDRFGYFDLEEEVKKVGYSEWAICSESENEDANDKSDSKEDTNDFIDNYNIGVQDELEQPKGEEPTRRVLVQMGYQLMNLALMMNI</sequence>
<dbReference type="InterPro" id="IPR058594">
    <property type="entry name" value="PB1-like_dom_pln"/>
</dbReference>
<feature type="region of interest" description="Disordered" evidence="1">
    <location>
        <begin position="82"/>
        <end position="102"/>
    </location>
</feature>
<evidence type="ECO:0000313" key="4">
    <source>
        <dbReference type="Proteomes" id="UP000325081"/>
    </source>
</evidence>
<accession>A0A5A7NYB3</accession>
<feature type="compositionally biased region" description="Basic and acidic residues" evidence="1">
    <location>
        <begin position="88"/>
        <end position="98"/>
    </location>
</feature>
<gene>
    <name evidence="3" type="ORF">STAS_01081</name>
</gene>
<evidence type="ECO:0000313" key="3">
    <source>
        <dbReference type="EMBL" id="GER25496.1"/>
    </source>
</evidence>
<dbReference type="AlphaFoldDB" id="A0A5A7NYB3"/>
<proteinExistence type="predicted"/>
<reference evidence="4" key="1">
    <citation type="journal article" date="2019" name="Curr. Biol.">
        <title>Genome Sequence of Striga asiatica Provides Insight into the Evolution of Plant Parasitism.</title>
        <authorList>
            <person name="Yoshida S."/>
            <person name="Kim S."/>
            <person name="Wafula E.K."/>
            <person name="Tanskanen J."/>
            <person name="Kim Y.M."/>
            <person name="Honaas L."/>
            <person name="Yang Z."/>
            <person name="Spallek T."/>
            <person name="Conn C.E."/>
            <person name="Ichihashi Y."/>
            <person name="Cheong K."/>
            <person name="Cui S."/>
            <person name="Der J.P."/>
            <person name="Gundlach H."/>
            <person name="Jiao Y."/>
            <person name="Hori C."/>
            <person name="Ishida J.K."/>
            <person name="Kasahara H."/>
            <person name="Kiba T."/>
            <person name="Kim M.S."/>
            <person name="Koo N."/>
            <person name="Laohavisit A."/>
            <person name="Lee Y.H."/>
            <person name="Lumba S."/>
            <person name="McCourt P."/>
            <person name="Mortimer J.C."/>
            <person name="Mutuku J.M."/>
            <person name="Nomura T."/>
            <person name="Sasaki-Sekimoto Y."/>
            <person name="Seto Y."/>
            <person name="Wang Y."/>
            <person name="Wakatake T."/>
            <person name="Sakakibara H."/>
            <person name="Demura T."/>
            <person name="Yamaguchi S."/>
            <person name="Yoneyama K."/>
            <person name="Manabe R.I."/>
            <person name="Nelson D.C."/>
            <person name="Schulman A.H."/>
            <person name="Timko M.P."/>
            <person name="dePamphilis C.W."/>
            <person name="Choi D."/>
            <person name="Shirasu K."/>
        </authorList>
    </citation>
    <scope>NUCLEOTIDE SEQUENCE [LARGE SCALE GENOMIC DNA]</scope>
    <source>
        <strain evidence="4">cv. UVA1</strain>
    </source>
</reference>
<feature type="domain" description="PB1-like" evidence="2">
    <location>
        <begin position="25"/>
        <end position="80"/>
    </location>
</feature>
<protein>
    <submittedName>
        <fullName evidence="3">Telomeric repeat binding protein 1</fullName>
    </submittedName>
</protein>
<dbReference type="OrthoDB" id="914109at2759"/>